<dbReference type="GO" id="GO:0008909">
    <property type="term" value="F:isochorismate synthase activity"/>
    <property type="evidence" value="ECO:0007669"/>
    <property type="project" value="UniProtKB-EC"/>
</dbReference>
<evidence type="ECO:0000313" key="8">
    <source>
        <dbReference type="Proteomes" id="UP000239663"/>
    </source>
</evidence>
<dbReference type="PANTHER" id="PTHR42839">
    <property type="entry name" value="ISOCHORISMATE SYNTHASE ENTC"/>
    <property type="match status" value="1"/>
</dbReference>
<evidence type="ECO:0000256" key="3">
    <source>
        <dbReference type="ARBA" id="ARBA00012824"/>
    </source>
</evidence>
<evidence type="ECO:0000313" key="7">
    <source>
        <dbReference type="EMBL" id="PQD94017.1"/>
    </source>
</evidence>
<evidence type="ECO:0000256" key="2">
    <source>
        <dbReference type="ARBA" id="ARBA00005297"/>
    </source>
</evidence>
<feature type="domain" description="Chorismate-utilising enzyme C-terminal" evidence="6">
    <location>
        <begin position="223"/>
        <end position="475"/>
    </location>
</feature>
<protein>
    <recommendedName>
        <fullName evidence="3">isochorismate synthase</fullName>
        <ecNumber evidence="3">5.4.4.2</ecNumber>
    </recommendedName>
    <alternativeName>
        <fullName evidence="5">Isochorismate mutase</fullName>
    </alternativeName>
</protein>
<gene>
    <name evidence="7" type="ORF">CYL18_16740</name>
</gene>
<proteinExistence type="inferred from homology"/>
<dbReference type="EC" id="5.4.4.2" evidence="3"/>
<comment type="caution">
    <text evidence="7">The sequence shown here is derived from an EMBL/GenBank/DDBJ whole genome shotgun (WGS) entry which is preliminary data.</text>
</comment>
<organism evidence="7 8">
    <name type="scientific">Pradoshia eiseniae</name>
    <dbReference type="NCBI Taxonomy" id="2064768"/>
    <lineage>
        <taxon>Bacteria</taxon>
        <taxon>Bacillati</taxon>
        <taxon>Bacillota</taxon>
        <taxon>Bacilli</taxon>
        <taxon>Bacillales</taxon>
        <taxon>Bacillaceae</taxon>
        <taxon>Pradoshia</taxon>
    </lineage>
</organism>
<reference evidence="7 8" key="1">
    <citation type="submission" date="2017-12" db="EMBL/GenBank/DDBJ databases">
        <title>Taxonomic description and draft genome of Pradoshia cofamensis Gen. nov., sp. nov., a thermotolerant bacillale isolated from anterior gut of earthworm Eisenia fetida.</title>
        <authorList>
            <person name="Saha T."/>
            <person name="Chakraborty R."/>
        </authorList>
    </citation>
    <scope>NUCLEOTIDE SEQUENCE [LARGE SCALE GENOMIC DNA]</scope>
    <source>
        <strain evidence="7 8">EAG3</strain>
    </source>
</reference>
<dbReference type="GO" id="GO:0009697">
    <property type="term" value="P:salicylic acid biosynthetic process"/>
    <property type="evidence" value="ECO:0007669"/>
    <property type="project" value="TreeGrafter"/>
</dbReference>
<accession>A0A2S7MW96</accession>
<dbReference type="Gene3D" id="3.60.120.10">
    <property type="entry name" value="Anthranilate synthase"/>
    <property type="match status" value="1"/>
</dbReference>
<comment type="similarity">
    <text evidence="2">Belongs to the isochorismate synthase family.</text>
</comment>
<dbReference type="Proteomes" id="UP000239663">
    <property type="component" value="Unassembled WGS sequence"/>
</dbReference>
<evidence type="ECO:0000256" key="5">
    <source>
        <dbReference type="ARBA" id="ARBA00041564"/>
    </source>
</evidence>
<dbReference type="NCBIfam" id="TIGR00543">
    <property type="entry name" value="isochor_syn"/>
    <property type="match status" value="1"/>
</dbReference>
<dbReference type="InterPro" id="IPR015890">
    <property type="entry name" value="Chorismate_C"/>
</dbReference>
<dbReference type="InterPro" id="IPR019999">
    <property type="entry name" value="Anth_synth_I-like"/>
</dbReference>
<dbReference type="EMBL" id="PKOZ01000016">
    <property type="protein sequence ID" value="PQD94017.1"/>
    <property type="molecule type" value="Genomic_DNA"/>
</dbReference>
<dbReference type="AlphaFoldDB" id="A0A2S7MW96"/>
<sequence>MCGCIFKKAYGYTTGGGILMALQQITDIKHRLAETTKTVRQTKRAVLFSHVEAVPTMKPLQIYQSSGKSYKGERFYWENPEGNLTLCGMGVAAKLQPGADSVGRFSQVKDQWGALLSMASVNHCLGEMATGPILFGGFSFMEGETGPIGLWEDFGDYLFYLPRFLLTESANGTFLTSTKLITEDCDDCSIERFLEDREQLMSLSPAMVEEIPSFSHVEERDVEKWKEAIERSVEDIRTGLLDKVVLAREVSLHFEGKIPSGTILHNLTEQQPGSFIFGVESGESCFLGASPERLIKKEGKQIFSACLAGSIKRGDDARTDEQLGLELWNDEKNRSEHEFVVSMMRKAMEEQCIELDIPQEPILMKLANIQHLYTPVKGTSLPNSSILEFVELLHPTPALGGAPRKIAMEKISEYEQMERGFYSSPVGWMDMKGNGDFAVGIRSGLIKGGQASLFAGCGIVEGSVPESELTETKVKFKPMLNALGGLRI</sequence>
<dbReference type="InterPro" id="IPR004561">
    <property type="entry name" value="IsoChor_synthase"/>
</dbReference>
<keyword evidence="4" id="KW-0413">Isomerase</keyword>
<name>A0A2S7MW96_9BACI</name>
<dbReference type="PANTHER" id="PTHR42839:SF1">
    <property type="entry name" value="ISOCHORISMATE SYNTHASE MENF"/>
    <property type="match status" value="1"/>
</dbReference>
<dbReference type="Pfam" id="PF00425">
    <property type="entry name" value="Chorismate_bind"/>
    <property type="match status" value="1"/>
</dbReference>
<comment type="catalytic activity">
    <reaction evidence="1">
        <text>chorismate = isochorismate</text>
        <dbReference type="Rhea" id="RHEA:18985"/>
        <dbReference type="ChEBI" id="CHEBI:29748"/>
        <dbReference type="ChEBI" id="CHEBI:29780"/>
        <dbReference type="EC" id="5.4.4.2"/>
    </reaction>
</comment>
<keyword evidence="8" id="KW-1185">Reference proteome</keyword>
<dbReference type="PRINTS" id="PR00095">
    <property type="entry name" value="ANTSNTHASEI"/>
</dbReference>
<dbReference type="SUPFAM" id="SSF56322">
    <property type="entry name" value="ADC synthase"/>
    <property type="match status" value="1"/>
</dbReference>
<dbReference type="InterPro" id="IPR005801">
    <property type="entry name" value="ADC_synthase"/>
</dbReference>
<evidence type="ECO:0000256" key="4">
    <source>
        <dbReference type="ARBA" id="ARBA00023235"/>
    </source>
</evidence>
<evidence type="ECO:0000256" key="1">
    <source>
        <dbReference type="ARBA" id="ARBA00000799"/>
    </source>
</evidence>
<evidence type="ECO:0000259" key="6">
    <source>
        <dbReference type="Pfam" id="PF00425"/>
    </source>
</evidence>